<dbReference type="AlphaFoldDB" id="A0A4S9BEM7"/>
<dbReference type="InterPro" id="IPR005828">
    <property type="entry name" value="MFS_sugar_transport-like"/>
</dbReference>
<comment type="caution">
    <text evidence="7">The sequence shown here is derived from an EMBL/GenBank/DDBJ whole genome shotgun (WGS) entry which is preliminary data.</text>
</comment>
<keyword evidence="4 6" id="KW-0472">Membrane</keyword>
<feature type="transmembrane region" description="Helical" evidence="6">
    <location>
        <begin position="179"/>
        <end position="198"/>
    </location>
</feature>
<feature type="transmembrane region" description="Helical" evidence="6">
    <location>
        <begin position="204"/>
        <end position="230"/>
    </location>
</feature>
<feature type="transmembrane region" description="Helical" evidence="6">
    <location>
        <begin position="251"/>
        <end position="271"/>
    </location>
</feature>
<evidence type="ECO:0000313" key="8">
    <source>
        <dbReference type="Proteomes" id="UP000304928"/>
    </source>
</evidence>
<accession>A0A4S9BEM7</accession>
<feature type="compositionally biased region" description="Low complexity" evidence="5">
    <location>
        <begin position="533"/>
        <end position="544"/>
    </location>
</feature>
<name>A0A4S9BEM7_AURPU</name>
<dbReference type="EMBL" id="QZAR01000047">
    <property type="protein sequence ID" value="THW91661.1"/>
    <property type="molecule type" value="Genomic_DNA"/>
</dbReference>
<dbReference type="GO" id="GO:0016020">
    <property type="term" value="C:membrane"/>
    <property type="evidence" value="ECO:0007669"/>
    <property type="project" value="UniProtKB-SubCell"/>
</dbReference>
<proteinExistence type="predicted"/>
<evidence type="ECO:0000256" key="1">
    <source>
        <dbReference type="ARBA" id="ARBA00004370"/>
    </source>
</evidence>
<comment type="subcellular location">
    <subcellularLocation>
        <location evidence="1">Membrane</location>
    </subcellularLocation>
</comment>
<dbReference type="GO" id="GO:0022857">
    <property type="term" value="F:transmembrane transporter activity"/>
    <property type="evidence" value="ECO:0007669"/>
    <property type="project" value="InterPro"/>
</dbReference>
<feature type="transmembrane region" description="Helical" evidence="6">
    <location>
        <begin position="441"/>
        <end position="462"/>
    </location>
</feature>
<sequence length="609" mass="66728">MSSPIFLLVSRQLANMFRDFWNFLCWFARTIFTDAGLTEGYISGSSTVVTLIMSRIIAVSVYDMGTALYMDIAINAGMVVGMGLSGRYTDWTSSKMMIFVGTSTTACFSVVCAFISLLSIKNNAQLLMLKILFAVFRAGLGFGLGIEFVGNFVMDSDNAYHLIRGREWRSLLYSDTLQYNLGILLSNLIPFVLFSIYGVKHHMWVLRVCLAIGAILPLHTWICHLVACLTKARETGAHHRMRIARTQIPSLLFHEFYSPFLWSIGIAWFLYEISATGLSLYVTAETRILNGNVDPNLWRTFGWQCLINLLCVLGSALGMYFTAKRSWGPKRTLIAGTAVQCVLGLVICTTVGTLIQTSLSPILMVFFAFFHLAQEFGAGSSMALLAVTTCAPSVRGRYLGFAAAISKLGSIAGDTLIYLMWEYIAAKNMGQPDSNFEEALTWPFAIATILLLLATTLVYYGLPDIMATFNIDRRQAWNNFLNNQGYLTRALDQFELPPPTPVPAQGAISHTRSPSAPVPRASPHPPTTNRPRASTSASTSATATNSIPLPTHHSGLGPTSPPRATASGRDRPHGTLPRAAASQLTRRQAHRSETDAGVEPQTPWNSGSG</sequence>
<protein>
    <recommendedName>
        <fullName evidence="9">MFS general substrate transporter</fullName>
    </recommendedName>
</protein>
<evidence type="ECO:0000256" key="6">
    <source>
        <dbReference type="SAM" id="Phobius"/>
    </source>
</evidence>
<feature type="transmembrane region" description="Helical" evidence="6">
    <location>
        <begin position="131"/>
        <end position="154"/>
    </location>
</feature>
<evidence type="ECO:0000313" key="7">
    <source>
        <dbReference type="EMBL" id="THW91661.1"/>
    </source>
</evidence>
<evidence type="ECO:0008006" key="9">
    <source>
        <dbReference type="Google" id="ProtNLM"/>
    </source>
</evidence>
<dbReference type="InterPro" id="IPR036259">
    <property type="entry name" value="MFS_trans_sf"/>
</dbReference>
<feature type="transmembrane region" description="Helical" evidence="6">
    <location>
        <begin position="98"/>
        <end position="119"/>
    </location>
</feature>
<organism evidence="7 8">
    <name type="scientific">Aureobasidium pullulans</name>
    <name type="common">Black yeast</name>
    <name type="synonym">Pullularia pullulans</name>
    <dbReference type="NCBI Taxonomy" id="5580"/>
    <lineage>
        <taxon>Eukaryota</taxon>
        <taxon>Fungi</taxon>
        <taxon>Dikarya</taxon>
        <taxon>Ascomycota</taxon>
        <taxon>Pezizomycotina</taxon>
        <taxon>Dothideomycetes</taxon>
        <taxon>Dothideomycetidae</taxon>
        <taxon>Dothideales</taxon>
        <taxon>Saccotheciaceae</taxon>
        <taxon>Aureobasidium</taxon>
    </lineage>
</organism>
<evidence type="ECO:0000256" key="3">
    <source>
        <dbReference type="ARBA" id="ARBA00022989"/>
    </source>
</evidence>
<evidence type="ECO:0000256" key="4">
    <source>
        <dbReference type="ARBA" id="ARBA00023136"/>
    </source>
</evidence>
<feature type="transmembrane region" description="Helical" evidence="6">
    <location>
        <begin position="301"/>
        <end position="321"/>
    </location>
</feature>
<evidence type="ECO:0000256" key="2">
    <source>
        <dbReference type="ARBA" id="ARBA00022692"/>
    </source>
</evidence>
<gene>
    <name evidence="7" type="ORF">D6D15_03730</name>
</gene>
<feature type="transmembrane region" description="Helical" evidence="6">
    <location>
        <begin position="68"/>
        <end position="86"/>
    </location>
</feature>
<dbReference type="Proteomes" id="UP000304928">
    <property type="component" value="Unassembled WGS sequence"/>
</dbReference>
<dbReference type="SUPFAM" id="SSF103473">
    <property type="entry name" value="MFS general substrate transporter"/>
    <property type="match status" value="1"/>
</dbReference>
<keyword evidence="3 6" id="KW-1133">Transmembrane helix</keyword>
<dbReference type="Gene3D" id="1.20.1250.20">
    <property type="entry name" value="MFS general substrate transporter like domains"/>
    <property type="match status" value="1"/>
</dbReference>
<feature type="region of interest" description="Disordered" evidence="5">
    <location>
        <begin position="497"/>
        <end position="609"/>
    </location>
</feature>
<evidence type="ECO:0000256" key="5">
    <source>
        <dbReference type="SAM" id="MobiDB-lite"/>
    </source>
</evidence>
<feature type="transmembrane region" description="Helical" evidence="6">
    <location>
        <begin position="333"/>
        <end position="355"/>
    </location>
</feature>
<feature type="transmembrane region" description="Helical" evidence="6">
    <location>
        <begin position="20"/>
        <end position="37"/>
    </location>
</feature>
<feature type="transmembrane region" description="Helical" evidence="6">
    <location>
        <begin position="398"/>
        <end position="421"/>
    </location>
</feature>
<feature type="transmembrane region" description="Helical" evidence="6">
    <location>
        <begin position="361"/>
        <end position="386"/>
    </location>
</feature>
<reference evidence="7 8" key="1">
    <citation type="submission" date="2018-10" db="EMBL/GenBank/DDBJ databases">
        <title>Fifty Aureobasidium pullulans genomes reveal a recombining polyextremotolerant generalist.</title>
        <authorList>
            <person name="Gostincar C."/>
            <person name="Turk M."/>
            <person name="Zajc J."/>
            <person name="Gunde-Cimerman N."/>
        </authorList>
    </citation>
    <scope>NUCLEOTIDE SEQUENCE [LARGE SCALE GENOMIC DNA]</scope>
    <source>
        <strain evidence="7 8">EXF-10507</strain>
    </source>
</reference>
<dbReference type="Pfam" id="PF00083">
    <property type="entry name" value="Sugar_tr"/>
    <property type="match status" value="1"/>
</dbReference>
<keyword evidence="2 6" id="KW-0812">Transmembrane</keyword>
<feature type="compositionally biased region" description="Pro residues" evidence="5">
    <location>
        <begin position="516"/>
        <end position="528"/>
    </location>
</feature>